<dbReference type="Pfam" id="PF00271">
    <property type="entry name" value="Helicase_C"/>
    <property type="match status" value="1"/>
</dbReference>
<dbReference type="InterPro" id="IPR000330">
    <property type="entry name" value="SNF2_N"/>
</dbReference>
<evidence type="ECO:0000313" key="6">
    <source>
        <dbReference type="Proteomes" id="UP000707356"/>
    </source>
</evidence>
<dbReference type="GO" id="GO:0004386">
    <property type="term" value="F:helicase activity"/>
    <property type="evidence" value="ECO:0007669"/>
    <property type="project" value="UniProtKB-KW"/>
</dbReference>
<dbReference type="InterPro" id="IPR001650">
    <property type="entry name" value="Helicase_C-like"/>
</dbReference>
<dbReference type="Gene3D" id="3.40.50.300">
    <property type="entry name" value="P-loop containing nucleotide triphosphate hydrolases"/>
    <property type="match status" value="1"/>
</dbReference>
<dbReference type="Pfam" id="PF12419">
    <property type="entry name" value="DUF3670"/>
    <property type="match status" value="1"/>
</dbReference>
<evidence type="ECO:0000256" key="2">
    <source>
        <dbReference type="SAM" id="MobiDB-lite"/>
    </source>
</evidence>
<protein>
    <submittedName>
        <fullName evidence="5">DEAD/DEAH box helicase</fullName>
    </submittedName>
</protein>
<dbReference type="SMART" id="SM00487">
    <property type="entry name" value="DEXDc"/>
    <property type="match status" value="1"/>
</dbReference>
<dbReference type="Gene3D" id="3.40.50.10810">
    <property type="entry name" value="Tandem AAA-ATPase domain"/>
    <property type="match status" value="1"/>
</dbReference>
<proteinExistence type="predicted"/>
<dbReference type="InterPro" id="IPR027417">
    <property type="entry name" value="P-loop_NTPase"/>
</dbReference>
<accession>A0A951U567</accession>
<feature type="domain" description="Helicase ATP-binding" evidence="3">
    <location>
        <begin position="598"/>
        <end position="782"/>
    </location>
</feature>
<comment type="caution">
    <text evidence="5">The sequence shown here is derived from an EMBL/GenBank/DDBJ whole genome shotgun (WGS) entry which is preliminary data.</text>
</comment>
<dbReference type="AlphaFoldDB" id="A0A951U567"/>
<sequence>MNILHGTWIPDEPDPNEFIQEGCFCLWVETAEVAEPAPADPTARHPQQLSQAALADFLVEQLGFKPPKDNIYPQYFLLPTHDQQPLPSLELSRYLETELPETFEWDYWQIDCLEIPPQGNFQTQSRNLIQMLNELHFLASTSLTELQLGADLLFWYHYSQSFKQIVFRDHYVPALKYRVVQSQKTGSKQSGSKQAGSKQAGQSSGQFKIYPGWEIISNAYEQEIERFVDYMPLLCVSGFIDRPTRLEFHQPEWLLRHFSECFVTHLLRSMPSTAAFSKKFEGTLVEDCLRSDEPVSTEAALVTYQQWQNWRDKITRSQTNLPFYLCFRLHSPEDPKALWFLEFLVAGRDDPSTRVSLLDYWQLSTAKQKSAQSKIGKNFEQHLLMQLGYAARIYPKLWEGLETDQPTGVQLSTDEASSFLKDLAWVLEESGYKVIVPAWWTPKGQQRAKIRLRASGRKLGSNSKSKGYFSLETLVDYQYELAINGEPVSEREWQALVNAKSSLVQFRGEWMELDQDQMQQMLEFWKSHKQEHPELSLIDFVKLMAEGDDFEVELSHDQALAEMLSKLNDKSGLEVLPDPQQFQGQLREYQKRGVSWISYLESIGFNGCLADDMGLGKSAQVIARLLQEREQVAQKSASKSASESAQKSAQKSDKPLPTLLIAPTSVVGNWQKEIEKFAPQLRSMIHHGSDRNQEPESFRQAVAPCDVVITSFTLARKDEKLLNGIEWQRLVVDEAQNIKNPKAAQTKAILKLSAQHRLALTGTPIENRLLDLWSIFNFLNPGYLGKESQFRQSFETPIQKNSDPSRSAVLKKLVEPFILRRVKTDPTIIQDLPDKVEQKLFCNLTKEQAALYEALVKDVERQLEDAEGIQRKGLILSTLLKLKQICNHPMQFLQDGSAFTPERSHKLERLQEMVEEAVEEGESLLVFTQFTEIGEALERYVKHHLHYNTYYLHGGTVRQKREKMIAEFQDPETEPSVFVLSLKAGGVGITLTKANHVFHFDRWWNPAVENQATDRAFRIGQKKNVFVHKFVTIGTLEEKIDQMIEDKKKLANSIVGSDESWLTELDNNAFKQLIRLNRSAVME</sequence>
<dbReference type="FunFam" id="3.40.50.300:FF:000533">
    <property type="entry name" value="Helicase, Snf2 family"/>
    <property type="match status" value="1"/>
</dbReference>
<keyword evidence="5" id="KW-0547">Nucleotide-binding</keyword>
<dbReference type="PROSITE" id="PS51194">
    <property type="entry name" value="HELICASE_CTER"/>
    <property type="match status" value="1"/>
</dbReference>
<dbReference type="CDD" id="cd18793">
    <property type="entry name" value="SF2_C_SNF"/>
    <property type="match status" value="1"/>
</dbReference>
<feature type="domain" description="Helicase C-terminal" evidence="4">
    <location>
        <begin position="909"/>
        <end position="1066"/>
    </location>
</feature>
<dbReference type="Proteomes" id="UP000707356">
    <property type="component" value="Unassembled WGS sequence"/>
</dbReference>
<evidence type="ECO:0000259" key="3">
    <source>
        <dbReference type="PROSITE" id="PS51192"/>
    </source>
</evidence>
<dbReference type="PANTHER" id="PTHR10799">
    <property type="entry name" value="SNF2/RAD54 HELICASE FAMILY"/>
    <property type="match status" value="1"/>
</dbReference>
<dbReference type="SMART" id="SM00490">
    <property type="entry name" value="HELICc"/>
    <property type="match status" value="1"/>
</dbReference>
<keyword evidence="5" id="KW-0347">Helicase</keyword>
<feature type="compositionally biased region" description="Low complexity" evidence="2">
    <location>
        <begin position="634"/>
        <end position="649"/>
    </location>
</feature>
<keyword evidence="5" id="KW-0067">ATP-binding</keyword>
<dbReference type="CDD" id="cd18012">
    <property type="entry name" value="DEXQc_arch_SWI2_SNF2"/>
    <property type="match status" value="1"/>
</dbReference>
<organism evidence="5 6">
    <name type="scientific">Pegethrix bostrychoides GSE-TBD4-15B</name>
    <dbReference type="NCBI Taxonomy" id="2839662"/>
    <lineage>
        <taxon>Bacteria</taxon>
        <taxon>Bacillati</taxon>
        <taxon>Cyanobacteriota</taxon>
        <taxon>Cyanophyceae</taxon>
        <taxon>Oculatellales</taxon>
        <taxon>Oculatellaceae</taxon>
        <taxon>Pegethrix</taxon>
    </lineage>
</organism>
<evidence type="ECO:0000256" key="1">
    <source>
        <dbReference type="ARBA" id="ARBA00022801"/>
    </source>
</evidence>
<dbReference type="InterPro" id="IPR038718">
    <property type="entry name" value="SNF2-like_sf"/>
</dbReference>
<dbReference type="InterPro" id="IPR014001">
    <property type="entry name" value="Helicase_ATP-bd"/>
</dbReference>
<reference evidence="5" key="2">
    <citation type="journal article" date="2022" name="Microbiol. Resour. Announc.">
        <title>Metagenome Sequencing to Explore Phylogenomics of Terrestrial Cyanobacteria.</title>
        <authorList>
            <person name="Ward R.D."/>
            <person name="Stajich J.E."/>
            <person name="Johansen J.R."/>
            <person name="Huntemann M."/>
            <person name="Clum A."/>
            <person name="Foster B."/>
            <person name="Foster B."/>
            <person name="Roux S."/>
            <person name="Palaniappan K."/>
            <person name="Varghese N."/>
            <person name="Mukherjee S."/>
            <person name="Reddy T.B.K."/>
            <person name="Daum C."/>
            <person name="Copeland A."/>
            <person name="Chen I.A."/>
            <person name="Ivanova N.N."/>
            <person name="Kyrpides N.C."/>
            <person name="Shapiro N."/>
            <person name="Eloe-Fadrosh E.A."/>
            <person name="Pietrasiak N."/>
        </authorList>
    </citation>
    <scope>NUCLEOTIDE SEQUENCE</scope>
    <source>
        <strain evidence="5">GSE-TBD4-15B</strain>
    </source>
</reference>
<dbReference type="GO" id="GO:0016787">
    <property type="term" value="F:hydrolase activity"/>
    <property type="evidence" value="ECO:0007669"/>
    <property type="project" value="UniProtKB-KW"/>
</dbReference>
<dbReference type="Pfam" id="PF00176">
    <property type="entry name" value="SNF2-rel_dom"/>
    <property type="match status" value="1"/>
</dbReference>
<dbReference type="PROSITE" id="PS51192">
    <property type="entry name" value="HELICASE_ATP_BIND_1"/>
    <property type="match status" value="1"/>
</dbReference>
<keyword evidence="1" id="KW-0378">Hydrolase</keyword>
<gene>
    <name evidence="5" type="ORF">KME07_07035</name>
</gene>
<feature type="region of interest" description="Disordered" evidence="2">
    <location>
        <begin position="634"/>
        <end position="654"/>
    </location>
</feature>
<reference evidence="5" key="1">
    <citation type="submission" date="2021-05" db="EMBL/GenBank/DDBJ databases">
        <authorList>
            <person name="Pietrasiak N."/>
            <person name="Ward R."/>
            <person name="Stajich J.E."/>
            <person name="Kurbessoian T."/>
        </authorList>
    </citation>
    <scope>NUCLEOTIDE SEQUENCE</scope>
    <source>
        <strain evidence="5">GSE-TBD4-15B</strain>
    </source>
</reference>
<dbReference type="SUPFAM" id="SSF52540">
    <property type="entry name" value="P-loop containing nucleoside triphosphate hydrolases"/>
    <property type="match status" value="2"/>
</dbReference>
<evidence type="ECO:0000313" key="5">
    <source>
        <dbReference type="EMBL" id="MBW4465182.1"/>
    </source>
</evidence>
<dbReference type="InterPro" id="IPR022138">
    <property type="entry name" value="DUF3670"/>
</dbReference>
<dbReference type="EMBL" id="JAHHHV010000033">
    <property type="protein sequence ID" value="MBW4465182.1"/>
    <property type="molecule type" value="Genomic_DNA"/>
</dbReference>
<name>A0A951U567_9CYAN</name>
<dbReference type="GO" id="GO:0005524">
    <property type="term" value="F:ATP binding"/>
    <property type="evidence" value="ECO:0007669"/>
    <property type="project" value="InterPro"/>
</dbReference>
<dbReference type="InterPro" id="IPR049730">
    <property type="entry name" value="SNF2/RAD54-like_C"/>
</dbReference>
<evidence type="ECO:0000259" key="4">
    <source>
        <dbReference type="PROSITE" id="PS51194"/>
    </source>
</evidence>